<dbReference type="Gene3D" id="3.30.70.2390">
    <property type="match status" value="1"/>
</dbReference>
<comment type="caution">
    <text evidence="4">The sequence shown here is derived from an EMBL/GenBank/DDBJ whole genome shotgun (WGS) entry which is preliminary data.</text>
</comment>
<proteinExistence type="predicted"/>
<keyword evidence="2" id="KW-1133">Transmembrane helix</keyword>
<evidence type="ECO:0000313" key="4">
    <source>
        <dbReference type="EMBL" id="KKS20571.1"/>
    </source>
</evidence>
<sequence>ETGSSEEIPQKTSFKLIFFVTILTALIVGFVSGGVYVYFTGISSLKQTSPAPTDTNVDLPSPTPSPIPSPTPEASSNLNLKDYEINVLNGSGKIGEASKATALLEKAGFEITSTGNAASYNFKKTSVEVKSDLPKEILSQIEKALSEKYQIELGKNLTESNKYDIVITVGSEST</sequence>
<feature type="region of interest" description="Disordered" evidence="1">
    <location>
        <begin position="49"/>
        <end position="76"/>
    </location>
</feature>
<dbReference type="EMBL" id="LCCA01000050">
    <property type="protein sequence ID" value="KKS20571.1"/>
    <property type="molecule type" value="Genomic_DNA"/>
</dbReference>
<feature type="compositionally biased region" description="Pro residues" evidence="1">
    <location>
        <begin position="61"/>
        <end position="71"/>
    </location>
</feature>
<dbReference type="InterPro" id="IPR027381">
    <property type="entry name" value="LytR/CpsA/Psr_C"/>
</dbReference>
<dbReference type="Pfam" id="PF13399">
    <property type="entry name" value="LytR_C"/>
    <property type="match status" value="1"/>
</dbReference>
<keyword evidence="2" id="KW-0812">Transmembrane</keyword>
<feature type="transmembrane region" description="Helical" evidence="2">
    <location>
        <begin position="16"/>
        <end position="39"/>
    </location>
</feature>
<dbReference type="Proteomes" id="UP000034920">
    <property type="component" value="Unassembled WGS sequence"/>
</dbReference>
<reference evidence="4 5" key="1">
    <citation type="journal article" date="2015" name="Nature">
        <title>rRNA introns, odd ribosomes, and small enigmatic genomes across a large radiation of phyla.</title>
        <authorList>
            <person name="Brown C.T."/>
            <person name="Hug L.A."/>
            <person name="Thomas B.C."/>
            <person name="Sharon I."/>
            <person name="Castelle C.J."/>
            <person name="Singh A."/>
            <person name="Wilkins M.J."/>
            <person name="Williams K.H."/>
            <person name="Banfield J.F."/>
        </authorList>
    </citation>
    <scope>NUCLEOTIDE SEQUENCE [LARGE SCALE GENOMIC DNA]</scope>
</reference>
<keyword evidence="2" id="KW-0472">Membrane</keyword>
<accession>A0A0G0ZET4</accession>
<gene>
    <name evidence="4" type="ORF">UU80_C0050G0011</name>
</gene>
<evidence type="ECO:0000313" key="5">
    <source>
        <dbReference type="Proteomes" id="UP000034920"/>
    </source>
</evidence>
<feature type="non-terminal residue" evidence="4">
    <location>
        <position position="1"/>
    </location>
</feature>
<organism evidence="4 5">
    <name type="scientific">candidate division WWE3 bacterium GW2011_GWA1_41_8</name>
    <dbReference type="NCBI Taxonomy" id="1619103"/>
    <lineage>
        <taxon>Bacteria</taxon>
        <taxon>Katanobacteria</taxon>
    </lineage>
</organism>
<evidence type="ECO:0000256" key="1">
    <source>
        <dbReference type="SAM" id="MobiDB-lite"/>
    </source>
</evidence>
<protein>
    <submittedName>
        <fullName evidence="4">Cell envelope-related transcriptional attenuator (Modular protein)</fullName>
    </submittedName>
</protein>
<name>A0A0G0ZET4_UNCKA</name>
<feature type="domain" description="LytR/CpsA/Psr regulator C-terminal" evidence="3">
    <location>
        <begin position="83"/>
        <end position="171"/>
    </location>
</feature>
<dbReference type="AlphaFoldDB" id="A0A0G0ZET4"/>
<evidence type="ECO:0000256" key="2">
    <source>
        <dbReference type="SAM" id="Phobius"/>
    </source>
</evidence>
<evidence type="ECO:0000259" key="3">
    <source>
        <dbReference type="Pfam" id="PF13399"/>
    </source>
</evidence>
<feature type="compositionally biased region" description="Polar residues" evidence="1">
    <location>
        <begin position="49"/>
        <end position="58"/>
    </location>
</feature>